<accession>A0A0E3K802</accession>
<protein>
    <submittedName>
        <fullName evidence="3">Chromosome partitioning protein ParB</fullName>
    </submittedName>
</protein>
<evidence type="ECO:0000313" key="7">
    <source>
        <dbReference type="EMBL" id="AZF70937.1"/>
    </source>
</evidence>
<feature type="compositionally biased region" description="Acidic residues" evidence="1">
    <location>
        <begin position="304"/>
        <end position="327"/>
    </location>
</feature>
<name>A0A0E3K802_SACSO</name>
<dbReference type="Proteomes" id="UP000273194">
    <property type="component" value="Chromosome"/>
</dbReference>
<proteinExistence type="predicted"/>
<dbReference type="CDD" id="cd16404">
    <property type="entry name" value="pNOB8_ParB_N_like"/>
    <property type="match status" value="1"/>
</dbReference>
<dbReference type="SMR" id="A0A0E3K802"/>
<dbReference type="Pfam" id="PF22445">
    <property type="entry name" value="Ssol_1539-like_2nd"/>
    <property type="match status" value="1"/>
</dbReference>
<dbReference type="KEGG" id="ssof:SULC_1576"/>
<dbReference type="PATRIC" id="fig|2287.6.peg.1626"/>
<dbReference type="Gene3D" id="3.90.1530.10">
    <property type="entry name" value="Conserved hypothetical protein from pyrococcus furiosus pfu- 392566-001, ParB domain"/>
    <property type="match status" value="1"/>
</dbReference>
<dbReference type="InterPro" id="IPR003115">
    <property type="entry name" value="ParB_N"/>
</dbReference>
<evidence type="ECO:0000313" key="18">
    <source>
        <dbReference type="Proteomes" id="UP000275843"/>
    </source>
</evidence>
<evidence type="ECO:0000259" key="2">
    <source>
        <dbReference type="SMART" id="SM00470"/>
    </source>
</evidence>
<evidence type="ECO:0000313" key="3">
    <source>
        <dbReference type="EMBL" id="AKA73837.1"/>
    </source>
</evidence>
<evidence type="ECO:0000313" key="10">
    <source>
        <dbReference type="EMBL" id="AZF78791.1"/>
    </source>
</evidence>
<dbReference type="SMART" id="SM00470">
    <property type="entry name" value="ParB"/>
    <property type="match status" value="1"/>
</dbReference>
<dbReference type="InterPro" id="IPR036086">
    <property type="entry name" value="ParB/Sulfiredoxin_sf"/>
</dbReference>
<dbReference type="EMBL" id="CP011056">
    <property type="protein sequence ID" value="AKA76535.1"/>
    <property type="molecule type" value="Genomic_DNA"/>
</dbReference>
<reference evidence="15 16" key="2">
    <citation type="journal article" date="2018" name="Proc. Natl. Acad. Sci. U.S.A.">
        <title>Nonmutational mechanism of inheritance in the Archaeon Sulfolobus solfataricus.</title>
        <authorList>
            <person name="Payne S."/>
            <person name="McCarthy S."/>
            <person name="Johnson T."/>
            <person name="North E."/>
            <person name="Blum P."/>
        </authorList>
    </citation>
    <scope>NUCLEOTIDE SEQUENCE [LARGE SCALE GENOMIC DNA]</scope>
    <source>
        <strain evidence="7 15">SARC-H</strain>
        <strain evidence="8 18">SARC-I</strain>
        <strain evidence="10 19">SARC-N</strain>
        <strain evidence="11 20">SARC-O</strain>
        <strain evidence="6 16">SULG</strain>
        <strain evidence="9 17">SULM</strain>
    </source>
</reference>
<evidence type="ECO:0000313" key="9">
    <source>
        <dbReference type="EMBL" id="AZF76181.1"/>
    </source>
</evidence>
<feature type="compositionally biased region" description="Basic residues" evidence="1">
    <location>
        <begin position="289"/>
        <end position="300"/>
    </location>
</feature>
<dbReference type="Proteomes" id="UP000275843">
    <property type="component" value="Chromosome"/>
</dbReference>
<evidence type="ECO:0000313" key="6">
    <source>
        <dbReference type="EMBL" id="AZF68317.1"/>
    </source>
</evidence>
<dbReference type="SUPFAM" id="SSF110849">
    <property type="entry name" value="ParB/Sulfiredoxin"/>
    <property type="match status" value="1"/>
</dbReference>
<gene>
    <name evidence="5" type="ORF">SULA_1577</name>
    <name evidence="3" type="ORF">SULB_1578</name>
    <name evidence="4" type="ORF">SULC_1576</name>
    <name evidence="6" type="ORF">SULG_07885</name>
    <name evidence="7" type="ORF">SULH_07885</name>
    <name evidence="8" type="ORF">SULI_07885</name>
    <name evidence="9" type="ORF">SULM_07885</name>
    <name evidence="10" type="ORF">SULN_07885</name>
    <name evidence="11" type="ORF">SULO_07895</name>
</gene>
<feature type="domain" description="ParB-like N-terminal" evidence="2">
    <location>
        <begin position="9"/>
        <end position="94"/>
    </location>
</feature>
<dbReference type="Proteomes" id="UP000282269">
    <property type="component" value="Chromosome"/>
</dbReference>
<evidence type="ECO:0000313" key="13">
    <source>
        <dbReference type="Proteomes" id="UP000033085"/>
    </source>
</evidence>
<dbReference type="Proteomes" id="UP000273443">
    <property type="component" value="Chromosome"/>
</dbReference>
<dbReference type="EMBL" id="CP033235">
    <property type="protein sequence ID" value="AZF68317.1"/>
    <property type="molecule type" value="Genomic_DNA"/>
</dbReference>
<dbReference type="InterPro" id="IPR054524">
    <property type="entry name" value="Ssol_1539-like_N_2"/>
</dbReference>
<evidence type="ECO:0000313" key="11">
    <source>
        <dbReference type="EMBL" id="AZF81395.1"/>
    </source>
</evidence>
<dbReference type="Proteomes" id="UP000033057">
    <property type="component" value="Chromosome"/>
</dbReference>
<dbReference type="RefSeq" id="WP_009992457.1">
    <property type="nucleotide sequence ID" value="NZ_CP011055.2"/>
</dbReference>
<dbReference type="EMBL" id="CP011057">
    <property type="protein sequence ID" value="AKA79228.1"/>
    <property type="molecule type" value="Genomic_DNA"/>
</dbReference>
<evidence type="ECO:0000313" key="12">
    <source>
        <dbReference type="Proteomes" id="UP000033057"/>
    </source>
</evidence>
<evidence type="ECO:0000313" key="4">
    <source>
        <dbReference type="EMBL" id="AKA76535.1"/>
    </source>
</evidence>
<dbReference type="KEGG" id="ssol:SULB_1578"/>
<feature type="compositionally biased region" description="Polar residues" evidence="1">
    <location>
        <begin position="341"/>
        <end position="350"/>
    </location>
</feature>
<feature type="region of interest" description="Disordered" evidence="1">
    <location>
        <begin position="286"/>
        <end position="350"/>
    </location>
</feature>
<evidence type="ECO:0000313" key="17">
    <source>
        <dbReference type="Proteomes" id="UP000273443"/>
    </source>
</evidence>
<dbReference type="Proteomes" id="UP000278715">
    <property type="component" value="Chromosome"/>
</dbReference>
<dbReference type="EMBL" id="CP033238">
    <property type="protein sequence ID" value="AZF76181.1"/>
    <property type="molecule type" value="Genomic_DNA"/>
</dbReference>
<reference evidence="12 13" key="1">
    <citation type="journal article" date="2015" name="Genome Announc.">
        <title>Complete Genome Sequence of Sulfolobus solfataricus Strain 98/2 and Evolved Derivatives.</title>
        <authorList>
            <person name="McCarthy S."/>
            <person name="Gradnigo J."/>
            <person name="Johnson T."/>
            <person name="Payne S."/>
            <person name="Lipzen A."/>
            <person name="Martin J."/>
            <person name="Schackwitz W."/>
            <person name="Moriyama E."/>
            <person name="Blum P."/>
        </authorList>
    </citation>
    <scope>NUCLEOTIDE SEQUENCE [LARGE SCALE GENOMIC DNA]</scope>
    <source>
        <strain evidence="12">98/2 SULC</strain>
        <strain evidence="3">SARC-B</strain>
        <strain evidence="4">SARC-C</strain>
        <strain evidence="5 14">SULA</strain>
        <strain evidence="13">SULB</strain>
    </source>
</reference>
<dbReference type="EMBL" id="CP033237">
    <property type="protein sequence ID" value="AZF73557.1"/>
    <property type="molecule type" value="Genomic_DNA"/>
</dbReference>
<evidence type="ECO:0000313" key="20">
    <source>
        <dbReference type="Proteomes" id="UP000282269"/>
    </source>
</evidence>
<evidence type="ECO:0000313" key="15">
    <source>
        <dbReference type="Proteomes" id="UP000267993"/>
    </source>
</evidence>
<evidence type="ECO:0000313" key="19">
    <source>
        <dbReference type="Proteomes" id="UP000278715"/>
    </source>
</evidence>
<dbReference type="AlphaFoldDB" id="A0A0E3K802"/>
<organism evidence="3 13">
    <name type="scientific">Saccharolobus solfataricus</name>
    <name type="common">Sulfolobus solfataricus</name>
    <dbReference type="NCBI Taxonomy" id="2287"/>
    <lineage>
        <taxon>Archaea</taxon>
        <taxon>Thermoproteota</taxon>
        <taxon>Thermoprotei</taxon>
        <taxon>Sulfolobales</taxon>
        <taxon>Sulfolobaceae</taxon>
        <taxon>Saccharolobus</taxon>
    </lineage>
</organism>
<evidence type="ECO:0000313" key="5">
    <source>
        <dbReference type="EMBL" id="AKA79228.1"/>
    </source>
</evidence>
<sequence>MTELTYTEEVVSIEKLKEDDEFKTLVPSNNSREDLEKSLREKSQIFPLIADRNYVLIDGYTRLDIMKKLGFKEVKILKYDFDSQQERDKAYELIWTFNGVRRQLDKNERLALFQKIADRIAKIQASKNKTEESKIVSHATQFSATESKQIEENEEFVTLDDGTTISALEYERILKELDKENKALSESDKRKMAILRINTPWLLKYVTDQKYKVPLDQAFRIYTRVKDLGILDKLKDLAPALRDPLITTREGRKIILNDEYRDLLEKIISKQYTTERAISEVKQKEALKRGGKVKKSSKPRAKAEEEDEGEEIETIDREDSESEEYDLVGEWKKAEEEEAKQQLTPQFTAN</sequence>
<dbReference type="KEGG" id="ssoa:SULA_1577"/>
<dbReference type="Proteomes" id="UP000033106">
    <property type="component" value="Chromosome"/>
</dbReference>
<dbReference type="EMBL" id="CP033240">
    <property type="protein sequence ID" value="AZF81395.1"/>
    <property type="molecule type" value="Genomic_DNA"/>
</dbReference>
<reference evidence="3" key="3">
    <citation type="submission" date="2018-10" db="EMBL/GenBank/DDBJ databases">
        <authorList>
            <person name="McCarthy S."/>
            <person name="Gradnigo J."/>
            <person name="Johnson T."/>
            <person name="Payne S."/>
            <person name="Lipzen A."/>
            <person name="Schackwitz W."/>
            <person name="Martin J."/>
            <person name="Moriyama E."/>
            <person name="Blum P."/>
        </authorList>
    </citation>
    <scope>NUCLEOTIDE SEQUENCE</scope>
    <source>
        <strain evidence="3">SARC-B</strain>
        <strain evidence="4">SARC-C</strain>
        <strain evidence="5">SULA</strain>
    </source>
</reference>
<evidence type="ECO:0000313" key="8">
    <source>
        <dbReference type="EMBL" id="AZF73557.1"/>
    </source>
</evidence>
<dbReference type="Proteomes" id="UP000267993">
    <property type="component" value="Chromosome"/>
</dbReference>
<dbReference type="EMBL" id="CP011055">
    <property type="protein sequence ID" value="AKA73837.1"/>
    <property type="molecule type" value="Genomic_DNA"/>
</dbReference>
<evidence type="ECO:0000313" key="16">
    <source>
        <dbReference type="Proteomes" id="UP000273194"/>
    </source>
</evidence>
<dbReference type="Proteomes" id="UP000033085">
    <property type="component" value="Chromosome"/>
</dbReference>
<evidence type="ECO:0000256" key="1">
    <source>
        <dbReference type="SAM" id="MobiDB-lite"/>
    </source>
</evidence>
<evidence type="ECO:0000313" key="14">
    <source>
        <dbReference type="Proteomes" id="UP000033106"/>
    </source>
</evidence>
<dbReference type="EMBL" id="CP033239">
    <property type="protein sequence ID" value="AZF78791.1"/>
    <property type="molecule type" value="Genomic_DNA"/>
</dbReference>
<dbReference type="GeneID" id="38468195"/>
<dbReference type="EMBL" id="CP033236">
    <property type="protein sequence ID" value="AZF70937.1"/>
    <property type="molecule type" value="Genomic_DNA"/>
</dbReference>